<comment type="caution">
    <text evidence="3">The sequence shown here is derived from an EMBL/GenBank/DDBJ whole genome shotgun (WGS) entry which is preliminary data.</text>
</comment>
<keyword evidence="4" id="KW-1185">Reference proteome</keyword>
<feature type="compositionally biased region" description="Basic and acidic residues" evidence="1">
    <location>
        <begin position="156"/>
        <end position="187"/>
    </location>
</feature>
<feature type="signal peptide" evidence="2">
    <location>
        <begin position="1"/>
        <end position="27"/>
    </location>
</feature>
<name>A0AAV3YF71_9GAST</name>
<reference evidence="3 4" key="1">
    <citation type="journal article" date="2021" name="Elife">
        <title>Chloroplast acquisition without the gene transfer in kleptoplastic sea slugs, Plakobranchus ocellatus.</title>
        <authorList>
            <person name="Maeda T."/>
            <person name="Takahashi S."/>
            <person name="Yoshida T."/>
            <person name="Shimamura S."/>
            <person name="Takaki Y."/>
            <person name="Nagai Y."/>
            <person name="Toyoda A."/>
            <person name="Suzuki Y."/>
            <person name="Arimoto A."/>
            <person name="Ishii H."/>
            <person name="Satoh N."/>
            <person name="Nishiyama T."/>
            <person name="Hasebe M."/>
            <person name="Maruyama T."/>
            <person name="Minagawa J."/>
            <person name="Obokata J."/>
            <person name="Shigenobu S."/>
        </authorList>
    </citation>
    <scope>NUCLEOTIDE SEQUENCE [LARGE SCALE GENOMIC DNA]</scope>
</reference>
<feature type="region of interest" description="Disordered" evidence="1">
    <location>
        <begin position="155"/>
        <end position="188"/>
    </location>
</feature>
<organism evidence="3 4">
    <name type="scientific">Plakobranchus ocellatus</name>
    <dbReference type="NCBI Taxonomy" id="259542"/>
    <lineage>
        <taxon>Eukaryota</taxon>
        <taxon>Metazoa</taxon>
        <taxon>Spiralia</taxon>
        <taxon>Lophotrochozoa</taxon>
        <taxon>Mollusca</taxon>
        <taxon>Gastropoda</taxon>
        <taxon>Heterobranchia</taxon>
        <taxon>Euthyneura</taxon>
        <taxon>Panpulmonata</taxon>
        <taxon>Sacoglossa</taxon>
        <taxon>Placobranchoidea</taxon>
        <taxon>Plakobranchidae</taxon>
        <taxon>Plakobranchus</taxon>
    </lineage>
</organism>
<protein>
    <submittedName>
        <fullName evidence="3">Uncharacterized protein</fullName>
    </submittedName>
</protein>
<feature type="non-terminal residue" evidence="3">
    <location>
        <position position="475"/>
    </location>
</feature>
<dbReference type="EMBL" id="BLXT01000880">
    <property type="protein sequence ID" value="GFN81116.1"/>
    <property type="molecule type" value="Genomic_DNA"/>
</dbReference>
<sequence length="475" mass="51995">MILTKTSVPMLWGFIAFLILFDHQVRCSIIGASFCRVCDSADPNAQDDCRQTSDKQHVVCRQNCLSRYTITSSGLRIQKSCAEDSVCLSEWWSASRENPQCARDKLTSEMTSCESSLTCSVCCRADLTISPYCNSDFYPSESTLVQYSGSTYLNSTDKDTEDKSKDEKDQPADISSDKDLNNSKDPNRSMTASICRVCDSHDPGVGDDCKQTSNKRHVVCKENCFSRYSITESGLRIQKSCANNSVCISDWWFSSRKNPQCTLEVVADANAGVNRSYSRSCSVCCRATSTSDPYCNDRFFPLDSSLVLYPNVARTGSQDGGLENENRTAQSQHSNSSSSDEDGGNTRNNSSSVPDGGLENENRTAQSQHCNSSSSDEDGSSTRNNSSSVPDGESENENTTAPFQQNNASGSDEDRKSTKSNTSSGPVYLESSRCSFCPQSDGNNSACQEATTCSGRTPFCMTSFYDDGFDPMEVK</sequence>
<proteinExistence type="predicted"/>
<evidence type="ECO:0000313" key="4">
    <source>
        <dbReference type="Proteomes" id="UP000735302"/>
    </source>
</evidence>
<dbReference type="Proteomes" id="UP000735302">
    <property type="component" value="Unassembled WGS sequence"/>
</dbReference>
<feature type="chain" id="PRO_5043539749" evidence="2">
    <location>
        <begin position="28"/>
        <end position="475"/>
    </location>
</feature>
<keyword evidence="2" id="KW-0732">Signal</keyword>
<evidence type="ECO:0000256" key="1">
    <source>
        <dbReference type="SAM" id="MobiDB-lite"/>
    </source>
</evidence>
<gene>
    <name evidence="3" type="ORF">PoB_000762200</name>
</gene>
<accession>A0AAV3YF71</accession>
<feature type="compositionally biased region" description="Polar residues" evidence="1">
    <location>
        <begin position="397"/>
        <end position="410"/>
    </location>
</feature>
<dbReference type="AlphaFoldDB" id="A0AAV3YF71"/>
<evidence type="ECO:0000256" key="2">
    <source>
        <dbReference type="SAM" id="SignalP"/>
    </source>
</evidence>
<evidence type="ECO:0000313" key="3">
    <source>
        <dbReference type="EMBL" id="GFN81116.1"/>
    </source>
</evidence>
<feature type="region of interest" description="Disordered" evidence="1">
    <location>
        <begin position="315"/>
        <end position="430"/>
    </location>
</feature>